<name>A0ABR8R2D8_9CAUL</name>
<proteinExistence type="inferred from homology"/>
<dbReference type="InterPro" id="IPR012336">
    <property type="entry name" value="Thioredoxin-like_fold"/>
</dbReference>
<feature type="chain" id="PRO_5047406177" evidence="2">
    <location>
        <begin position="29"/>
        <end position="212"/>
    </location>
</feature>
<dbReference type="SUPFAM" id="SSF52833">
    <property type="entry name" value="Thioredoxin-like"/>
    <property type="match status" value="1"/>
</dbReference>
<dbReference type="PROSITE" id="PS51257">
    <property type="entry name" value="PROKAR_LIPOPROTEIN"/>
    <property type="match status" value="1"/>
</dbReference>
<protein>
    <submittedName>
        <fullName evidence="4">DsbA family protein</fullName>
    </submittedName>
</protein>
<dbReference type="PANTHER" id="PTHR13887:SF56">
    <property type="entry name" value="THIOREDOXIN-LIKE REDUCTASE RV2466C"/>
    <property type="match status" value="1"/>
</dbReference>
<feature type="domain" description="Thioredoxin-like fold" evidence="3">
    <location>
        <begin position="43"/>
        <end position="208"/>
    </location>
</feature>
<feature type="signal peptide" evidence="2">
    <location>
        <begin position="1"/>
        <end position="28"/>
    </location>
</feature>
<evidence type="ECO:0000256" key="1">
    <source>
        <dbReference type="ARBA" id="ARBA00005791"/>
    </source>
</evidence>
<gene>
    <name evidence="4" type="ORF">H9656_11235</name>
</gene>
<evidence type="ECO:0000313" key="5">
    <source>
        <dbReference type="Proteomes" id="UP000638918"/>
    </source>
</evidence>
<dbReference type="Gene3D" id="3.40.30.10">
    <property type="entry name" value="Glutaredoxin"/>
    <property type="match status" value="1"/>
</dbReference>
<dbReference type="Pfam" id="PF13462">
    <property type="entry name" value="Thioredoxin_4"/>
    <property type="match status" value="1"/>
</dbReference>
<dbReference type="EMBL" id="JACSQU010000002">
    <property type="protein sequence ID" value="MBD7941956.1"/>
    <property type="molecule type" value="Genomic_DNA"/>
</dbReference>
<accession>A0ABR8R2D8</accession>
<organism evidence="4 5">
    <name type="scientific">Brevundimonas guildfordensis</name>
    <dbReference type="NCBI Taxonomy" id="2762241"/>
    <lineage>
        <taxon>Bacteria</taxon>
        <taxon>Pseudomonadati</taxon>
        <taxon>Pseudomonadota</taxon>
        <taxon>Alphaproteobacteria</taxon>
        <taxon>Caulobacterales</taxon>
        <taxon>Caulobacteraceae</taxon>
        <taxon>Brevundimonas</taxon>
    </lineage>
</organism>
<evidence type="ECO:0000313" key="4">
    <source>
        <dbReference type="EMBL" id="MBD7941956.1"/>
    </source>
</evidence>
<dbReference type="InterPro" id="IPR036249">
    <property type="entry name" value="Thioredoxin-like_sf"/>
</dbReference>
<keyword evidence="5" id="KW-1185">Reference proteome</keyword>
<sequence length="212" mass="22230">MAPTFKYAAMSRRAALSAAALASMAVLAGCSGGGAGTGEVAGDMAKGAAEGAKVTVVEYASVTCGHCALWNEEVWPEFKTKYVDNNKVRFVFREFPTPPQDIAVAGFLIARCAGPDKYFDVVHDIMASQKEWLAGVAPRTTLFRAGQAAGLSEQQINECIRDKAAIEAMEKRIQAGISAGVTGTPYFTVNGAKVADTSLSGLSEAIDAELAK</sequence>
<evidence type="ECO:0000256" key="2">
    <source>
        <dbReference type="SAM" id="SignalP"/>
    </source>
</evidence>
<comment type="caution">
    <text evidence="4">The sequence shown here is derived from an EMBL/GenBank/DDBJ whole genome shotgun (WGS) entry which is preliminary data.</text>
</comment>
<dbReference type="Proteomes" id="UP000638918">
    <property type="component" value="Unassembled WGS sequence"/>
</dbReference>
<evidence type="ECO:0000259" key="3">
    <source>
        <dbReference type="Pfam" id="PF13462"/>
    </source>
</evidence>
<dbReference type="PANTHER" id="PTHR13887">
    <property type="entry name" value="GLUTATHIONE S-TRANSFERASE KAPPA"/>
    <property type="match status" value="1"/>
</dbReference>
<reference evidence="4 5" key="1">
    <citation type="submission" date="2020-08" db="EMBL/GenBank/DDBJ databases">
        <title>A Genomic Blueprint of the Chicken Gut Microbiome.</title>
        <authorList>
            <person name="Gilroy R."/>
            <person name="Ravi A."/>
            <person name="Getino M."/>
            <person name="Pursley I."/>
            <person name="Horton D.L."/>
            <person name="Alikhan N.-F."/>
            <person name="Baker D."/>
            <person name="Gharbi K."/>
            <person name="Hall N."/>
            <person name="Watson M."/>
            <person name="Adriaenssens E.M."/>
            <person name="Foster-Nyarko E."/>
            <person name="Jarju S."/>
            <person name="Secka A."/>
            <person name="Antonio M."/>
            <person name="Oren A."/>
            <person name="Chaudhuri R."/>
            <person name="La Ragione R.M."/>
            <person name="Hildebrand F."/>
            <person name="Pallen M.J."/>
        </authorList>
    </citation>
    <scope>NUCLEOTIDE SEQUENCE [LARGE SCALE GENOMIC DNA]</scope>
    <source>
        <strain evidence="4 5">Sa3CVA3</strain>
    </source>
</reference>
<comment type="similarity">
    <text evidence="1">Belongs to the thioredoxin family. DsbA subfamily.</text>
</comment>
<dbReference type="RefSeq" id="WP_191744324.1">
    <property type="nucleotide sequence ID" value="NZ_JACSQU010000002.1"/>
</dbReference>
<keyword evidence="2" id="KW-0732">Signal</keyword>